<dbReference type="PANTHER" id="PTHR33908">
    <property type="entry name" value="MANNOSYLTRANSFERASE YKCB-RELATED"/>
    <property type="match status" value="1"/>
</dbReference>
<evidence type="ECO:0000256" key="6">
    <source>
        <dbReference type="ARBA" id="ARBA00022989"/>
    </source>
</evidence>
<keyword evidence="2" id="KW-1003">Cell membrane</keyword>
<evidence type="ECO:0000313" key="11">
    <source>
        <dbReference type="Proteomes" id="UP000238218"/>
    </source>
</evidence>
<evidence type="ECO:0000256" key="5">
    <source>
        <dbReference type="ARBA" id="ARBA00022692"/>
    </source>
</evidence>
<keyword evidence="11" id="KW-1185">Reference proteome</keyword>
<keyword evidence="7 8" id="KW-0472">Membrane</keyword>
<comment type="caution">
    <text evidence="10">The sequence shown here is derived from an EMBL/GenBank/DDBJ whole genome shotgun (WGS) entry which is preliminary data.</text>
</comment>
<feature type="transmembrane region" description="Helical" evidence="8">
    <location>
        <begin position="480"/>
        <end position="504"/>
    </location>
</feature>
<keyword evidence="6 8" id="KW-1133">Transmembrane helix</keyword>
<feature type="transmembrane region" description="Helical" evidence="8">
    <location>
        <begin position="412"/>
        <end position="435"/>
    </location>
</feature>
<name>A0ABX5F6Q6_9CHRO</name>
<protein>
    <submittedName>
        <fullName evidence="10">Glycosyl transferase family 39</fullName>
    </submittedName>
</protein>
<keyword evidence="3" id="KW-0328">Glycosyltransferase</keyword>
<feature type="transmembrane region" description="Helical" evidence="8">
    <location>
        <begin position="337"/>
        <end position="357"/>
    </location>
</feature>
<dbReference type="GO" id="GO:0016740">
    <property type="term" value="F:transferase activity"/>
    <property type="evidence" value="ECO:0007669"/>
    <property type="project" value="UniProtKB-KW"/>
</dbReference>
<feature type="transmembrane region" description="Helical" evidence="8">
    <location>
        <begin position="363"/>
        <end position="379"/>
    </location>
</feature>
<reference evidence="10 11" key="1">
    <citation type="submission" date="2018-03" db="EMBL/GenBank/DDBJ databases">
        <title>The ancient ancestry and fast evolution of plastids.</title>
        <authorList>
            <person name="Moore K.R."/>
            <person name="Magnabosco C."/>
            <person name="Momper L."/>
            <person name="Gold D.A."/>
            <person name="Bosak T."/>
            <person name="Fournier G.P."/>
        </authorList>
    </citation>
    <scope>NUCLEOTIDE SEQUENCE [LARGE SCALE GENOMIC DNA]</scope>
    <source>
        <strain evidence="10 11">CCALA 015</strain>
    </source>
</reference>
<proteinExistence type="predicted"/>
<comment type="subcellular location">
    <subcellularLocation>
        <location evidence="1">Cell membrane</location>
        <topology evidence="1">Multi-pass membrane protein</topology>
    </subcellularLocation>
</comment>
<feature type="transmembrane region" description="Helical" evidence="8">
    <location>
        <begin position="136"/>
        <end position="155"/>
    </location>
</feature>
<feature type="transmembrane region" description="Helical" evidence="8">
    <location>
        <begin position="21"/>
        <end position="42"/>
    </location>
</feature>
<dbReference type="Proteomes" id="UP000238218">
    <property type="component" value="Unassembled WGS sequence"/>
</dbReference>
<dbReference type="EMBL" id="PVWP01000006">
    <property type="protein sequence ID" value="PSB37246.1"/>
    <property type="molecule type" value="Genomic_DNA"/>
</dbReference>
<evidence type="ECO:0000259" key="9">
    <source>
        <dbReference type="Pfam" id="PF13231"/>
    </source>
</evidence>
<dbReference type="RefSeq" id="WP_106221296.1">
    <property type="nucleotide sequence ID" value="NZ_PVWP01000006.1"/>
</dbReference>
<sequence length="616" mass="66163">MVSAARGAQPEGVRARSHRQLVWVLSGLWLLLICWLAFFQGLGSLGLMDKTEALFVEVGHQMLERGDWVTPWWNGERFFDYPVWGYWMVGLSFRLFGVSEWAARLPVALAASAVVVAAFGLMLAWSPAGEAGRPRLLRGVVAAGVIATTPGWIGWGRTSTTDMFLSSAISLALFGFLLAHRHRADPWRAPLGRVAMALFAGIAVLAKGPVGLLLPGLVVVVFLLFTGHWRAWLRWRPLLAMVALFLGVSAPWYAAAAAVNGGDFLGGFLGFSNLQRFTTVLYDHPGPPWFYLPWLVILVLPWSLFLPLAIAAQGFWRPSRWRTAAAGPSGEGTAPAELGLFLLLWLVLVVAFFSAAATKLPGYILPALPAASLLVALHWRPLPEAIVPAPAAPASATPALAPAAPGRTGVRIAAGFEVLLLAAMAVAAALAPGWVAGDPAYPEFGAALSRSGLPLVLAVCLGLTALALLVLLLRPKATDWLWLPSLAGFLAVLGLVIAPLAPLLDRERQVPLRQMARTAQAAARPEEPLLIVGTLRYSLLFYGEPEAVFVSDRHHINQLAVQGPAALALSPGSRSVRLVGDRRDLEALALPPQGIERLARTGELALWRVPRHHLVP</sequence>
<feature type="transmembrane region" description="Helical" evidence="8">
    <location>
        <begin position="455"/>
        <end position="473"/>
    </location>
</feature>
<dbReference type="InterPro" id="IPR050297">
    <property type="entry name" value="LipidA_mod_glycosyltrf_83"/>
</dbReference>
<feature type="transmembrane region" description="Helical" evidence="8">
    <location>
        <begin position="101"/>
        <end position="124"/>
    </location>
</feature>
<feature type="transmembrane region" description="Helical" evidence="8">
    <location>
        <begin position="212"/>
        <end position="231"/>
    </location>
</feature>
<evidence type="ECO:0000313" key="10">
    <source>
        <dbReference type="EMBL" id="PSB37246.1"/>
    </source>
</evidence>
<evidence type="ECO:0000256" key="4">
    <source>
        <dbReference type="ARBA" id="ARBA00022679"/>
    </source>
</evidence>
<organism evidence="10 11">
    <name type="scientific">Aphanothece cf. minutissima CCALA 015</name>
    <dbReference type="NCBI Taxonomy" id="2107695"/>
    <lineage>
        <taxon>Bacteria</taxon>
        <taxon>Bacillati</taxon>
        <taxon>Cyanobacteriota</taxon>
        <taxon>Cyanophyceae</taxon>
        <taxon>Oscillatoriophycideae</taxon>
        <taxon>Chroococcales</taxon>
        <taxon>Aphanothecaceae</taxon>
        <taxon>Aphanothece</taxon>
    </lineage>
</organism>
<feature type="domain" description="Glycosyltransferase RgtA/B/C/D-like" evidence="9">
    <location>
        <begin position="81"/>
        <end position="252"/>
    </location>
</feature>
<evidence type="ECO:0000256" key="1">
    <source>
        <dbReference type="ARBA" id="ARBA00004651"/>
    </source>
</evidence>
<evidence type="ECO:0000256" key="8">
    <source>
        <dbReference type="SAM" id="Phobius"/>
    </source>
</evidence>
<evidence type="ECO:0000256" key="7">
    <source>
        <dbReference type="ARBA" id="ARBA00023136"/>
    </source>
</evidence>
<gene>
    <name evidence="10" type="ORF">C7B81_09825</name>
</gene>
<keyword evidence="4 10" id="KW-0808">Transferase</keyword>
<keyword evidence="5 8" id="KW-0812">Transmembrane</keyword>
<evidence type="ECO:0000256" key="3">
    <source>
        <dbReference type="ARBA" id="ARBA00022676"/>
    </source>
</evidence>
<feature type="transmembrane region" description="Helical" evidence="8">
    <location>
        <begin position="291"/>
        <end position="316"/>
    </location>
</feature>
<feature type="transmembrane region" description="Helical" evidence="8">
    <location>
        <begin position="238"/>
        <end position="259"/>
    </location>
</feature>
<accession>A0ABX5F6Q6</accession>
<dbReference type="InterPro" id="IPR038731">
    <property type="entry name" value="RgtA/B/C-like"/>
</dbReference>
<feature type="transmembrane region" description="Helical" evidence="8">
    <location>
        <begin position="161"/>
        <end position="179"/>
    </location>
</feature>
<evidence type="ECO:0000256" key="2">
    <source>
        <dbReference type="ARBA" id="ARBA00022475"/>
    </source>
</evidence>
<dbReference type="PANTHER" id="PTHR33908:SF3">
    <property type="entry name" value="UNDECAPRENYL PHOSPHATE-ALPHA-4-AMINO-4-DEOXY-L-ARABINOSE ARABINOSYL TRANSFERASE"/>
    <property type="match status" value="1"/>
</dbReference>
<dbReference type="Pfam" id="PF13231">
    <property type="entry name" value="PMT_2"/>
    <property type="match status" value="1"/>
</dbReference>